<evidence type="ECO:0000256" key="2">
    <source>
        <dbReference type="ARBA" id="ARBA00007613"/>
    </source>
</evidence>
<keyword evidence="4" id="KW-1134">Transmembrane beta strand</keyword>
<dbReference type="Pfam" id="PF02321">
    <property type="entry name" value="OEP"/>
    <property type="match status" value="1"/>
</dbReference>
<organism evidence="9 10">
    <name type="scientific">Allosphingosinicella humi</name>
    <dbReference type="NCBI Taxonomy" id="2068657"/>
    <lineage>
        <taxon>Bacteria</taxon>
        <taxon>Pseudomonadati</taxon>
        <taxon>Pseudomonadota</taxon>
        <taxon>Alphaproteobacteria</taxon>
        <taxon>Sphingomonadales</taxon>
        <taxon>Sphingomonadaceae</taxon>
        <taxon>Allosphingosinicella</taxon>
    </lineage>
</organism>
<keyword evidence="8" id="KW-0175">Coiled coil</keyword>
<evidence type="ECO:0000256" key="5">
    <source>
        <dbReference type="ARBA" id="ARBA00022692"/>
    </source>
</evidence>
<dbReference type="GO" id="GO:0015288">
    <property type="term" value="F:porin activity"/>
    <property type="evidence" value="ECO:0007669"/>
    <property type="project" value="TreeGrafter"/>
</dbReference>
<proteinExistence type="inferred from homology"/>
<comment type="caution">
    <text evidence="9">The sequence shown here is derived from an EMBL/GenBank/DDBJ whole genome shotgun (WGS) entry which is preliminary data.</text>
</comment>
<dbReference type="PANTHER" id="PTHR30026">
    <property type="entry name" value="OUTER MEMBRANE PROTEIN TOLC"/>
    <property type="match status" value="1"/>
</dbReference>
<dbReference type="InterPro" id="IPR003423">
    <property type="entry name" value="OMP_efflux"/>
</dbReference>
<keyword evidence="10" id="KW-1185">Reference proteome</keyword>
<sequence>MACGGVFLLRGVGSNMAGWLVAVAVAALAQAGVQAESPVAPAAPIDDLPAPVRDPLRIDLAADPVLALGREPAANPDFTTLVQRAVERHPRVDEALAGVVEAEAAEDEARSTLFPTIDLDLSSQRSLAREFDNDPDNIIERSRSRERTDLLLSAQQTLWDFGATANRIAAAGARLRAAALEAEASADQVALNAIAAWYDVFAYRALVALSEAFVLNQRDLRSAIEMRIKQGVSAPGDLPRVESYIATAEADLARYRRQLANAEARFEEMFGVPAPSGLDRAPAFEIPTTSKDAAQFLARTTAPVEGAEALARAARREARAARASTLPSVAVGLDAGKYGLSSRDYDVRGRATVRYRFLGPGDARADQAEARANAAEASAARVRSEAEREAAIAWSDVVALEEQLAALEKSYVASRQSRDVLAERFRVARGTLFDLLESESGYFNVAASYIRAVTELDAARYVLLSRTGRLLPALDIDPPTPEWQ</sequence>
<evidence type="ECO:0000313" key="10">
    <source>
        <dbReference type="Proteomes" id="UP000245916"/>
    </source>
</evidence>
<name>A0A2U2J1N9_9SPHN</name>
<evidence type="ECO:0000256" key="6">
    <source>
        <dbReference type="ARBA" id="ARBA00023136"/>
    </source>
</evidence>
<evidence type="ECO:0000256" key="4">
    <source>
        <dbReference type="ARBA" id="ARBA00022452"/>
    </source>
</evidence>
<evidence type="ECO:0000256" key="3">
    <source>
        <dbReference type="ARBA" id="ARBA00022448"/>
    </source>
</evidence>
<evidence type="ECO:0000256" key="8">
    <source>
        <dbReference type="SAM" id="Coils"/>
    </source>
</evidence>
<comment type="similarity">
    <text evidence="2">Belongs to the outer membrane factor (OMF) (TC 1.B.17) family.</text>
</comment>
<reference evidence="9 10" key="1">
    <citation type="submission" date="2018-05" db="EMBL/GenBank/DDBJ databases">
        <title>Genome of Sphingosinicella humi QZX222.</title>
        <authorList>
            <person name="Qiao Z."/>
            <person name="Wang G."/>
        </authorList>
    </citation>
    <scope>NUCLEOTIDE SEQUENCE [LARGE SCALE GENOMIC DNA]</scope>
    <source>
        <strain evidence="9 10">QZX222</strain>
    </source>
</reference>
<dbReference type="AlphaFoldDB" id="A0A2U2J1N9"/>
<keyword evidence="7" id="KW-0998">Cell outer membrane</keyword>
<feature type="coiled-coil region" evidence="8">
    <location>
        <begin position="365"/>
        <end position="417"/>
    </location>
</feature>
<evidence type="ECO:0000313" key="9">
    <source>
        <dbReference type="EMBL" id="PWG02257.1"/>
    </source>
</evidence>
<evidence type="ECO:0000256" key="1">
    <source>
        <dbReference type="ARBA" id="ARBA00004442"/>
    </source>
</evidence>
<comment type="subcellular location">
    <subcellularLocation>
        <location evidence="1">Cell outer membrane</location>
    </subcellularLocation>
</comment>
<dbReference type="InterPro" id="IPR051906">
    <property type="entry name" value="TolC-like"/>
</dbReference>
<dbReference type="PANTHER" id="PTHR30026:SF22">
    <property type="entry name" value="OUTER MEMBRANE EFFLUX PROTEIN"/>
    <property type="match status" value="1"/>
</dbReference>
<dbReference type="Proteomes" id="UP000245916">
    <property type="component" value="Unassembled WGS sequence"/>
</dbReference>
<keyword evidence="5" id="KW-0812">Transmembrane</keyword>
<dbReference type="Gene3D" id="1.20.1600.10">
    <property type="entry name" value="Outer membrane efflux proteins (OEP)"/>
    <property type="match status" value="1"/>
</dbReference>
<protein>
    <submittedName>
        <fullName evidence="9">TolC family protein</fullName>
    </submittedName>
</protein>
<dbReference type="GO" id="GO:0015562">
    <property type="term" value="F:efflux transmembrane transporter activity"/>
    <property type="evidence" value="ECO:0007669"/>
    <property type="project" value="InterPro"/>
</dbReference>
<gene>
    <name evidence="9" type="ORF">DF286_04790</name>
</gene>
<evidence type="ECO:0000256" key="7">
    <source>
        <dbReference type="ARBA" id="ARBA00023237"/>
    </source>
</evidence>
<dbReference type="EMBL" id="QFFF01000001">
    <property type="protein sequence ID" value="PWG02257.1"/>
    <property type="molecule type" value="Genomic_DNA"/>
</dbReference>
<dbReference type="GO" id="GO:1990281">
    <property type="term" value="C:efflux pump complex"/>
    <property type="evidence" value="ECO:0007669"/>
    <property type="project" value="TreeGrafter"/>
</dbReference>
<dbReference type="SUPFAM" id="SSF56954">
    <property type="entry name" value="Outer membrane efflux proteins (OEP)"/>
    <property type="match status" value="1"/>
</dbReference>
<keyword evidence="3" id="KW-0813">Transport</keyword>
<dbReference type="GO" id="GO:0009279">
    <property type="term" value="C:cell outer membrane"/>
    <property type="evidence" value="ECO:0007669"/>
    <property type="project" value="UniProtKB-SubCell"/>
</dbReference>
<accession>A0A2U2J1N9</accession>
<keyword evidence="6" id="KW-0472">Membrane</keyword>